<proteinExistence type="predicted"/>
<accession>A0A1I0BB80</accession>
<dbReference type="Gene3D" id="1.10.3210.10">
    <property type="entry name" value="Hypothetical protein af1432"/>
    <property type="match status" value="1"/>
</dbReference>
<feature type="domain" description="HD" evidence="1">
    <location>
        <begin position="21"/>
        <end position="112"/>
    </location>
</feature>
<dbReference type="RefSeq" id="WP_092477392.1">
    <property type="nucleotide sequence ID" value="NZ_FOHN01000007.1"/>
</dbReference>
<dbReference type="InterPro" id="IPR006674">
    <property type="entry name" value="HD_domain"/>
</dbReference>
<sequence length="163" mass="18955">MQRTETLVKEMITYYSGDPKRIQHFIKVHSFAKTIGLLEKLDKHTLYTLETAALVHDIGIKLCEQKHGDCSGKLQELEGPAAARELLEDLGYDEEVMDRVCFLVAHHHTYDKVDNMDYQILIEADFLVNMYEEKTDKKAIEHAFQKIFKTPSGRFLCKQMFEL</sequence>
<dbReference type="AlphaFoldDB" id="A0A1I0BB80"/>
<dbReference type="Pfam" id="PF01966">
    <property type="entry name" value="HD"/>
    <property type="match status" value="1"/>
</dbReference>
<evidence type="ECO:0000259" key="1">
    <source>
        <dbReference type="Pfam" id="PF01966"/>
    </source>
</evidence>
<dbReference type="EMBL" id="FOHN01000007">
    <property type="protein sequence ID" value="SET03712.1"/>
    <property type="molecule type" value="Genomic_DNA"/>
</dbReference>
<dbReference type="Proteomes" id="UP000199800">
    <property type="component" value="Unassembled WGS sequence"/>
</dbReference>
<dbReference type="SUPFAM" id="SSF109604">
    <property type="entry name" value="HD-domain/PDEase-like"/>
    <property type="match status" value="1"/>
</dbReference>
<organism evidence="2 3">
    <name type="scientific">[Clostridium] polysaccharolyticum</name>
    <dbReference type="NCBI Taxonomy" id="29364"/>
    <lineage>
        <taxon>Bacteria</taxon>
        <taxon>Bacillati</taxon>
        <taxon>Bacillota</taxon>
        <taxon>Clostridia</taxon>
        <taxon>Lachnospirales</taxon>
        <taxon>Lachnospiraceae</taxon>
    </lineage>
</organism>
<reference evidence="2 3" key="1">
    <citation type="submission" date="2016-10" db="EMBL/GenBank/DDBJ databases">
        <authorList>
            <person name="de Groot N.N."/>
        </authorList>
    </citation>
    <scope>NUCLEOTIDE SEQUENCE [LARGE SCALE GENOMIC DNA]</scope>
    <source>
        <strain evidence="2 3">DSM 1801</strain>
    </source>
</reference>
<keyword evidence="3" id="KW-1185">Reference proteome</keyword>
<dbReference type="OrthoDB" id="155250at2"/>
<evidence type="ECO:0000313" key="2">
    <source>
        <dbReference type="EMBL" id="SET03712.1"/>
    </source>
</evidence>
<evidence type="ECO:0000313" key="3">
    <source>
        <dbReference type="Proteomes" id="UP000199800"/>
    </source>
</evidence>
<name>A0A1I0BB80_9FIRM</name>
<dbReference type="STRING" id="29364.SAMN04487772_10741"/>
<protein>
    <recommendedName>
        <fullName evidence="1">HD domain-containing protein</fullName>
    </recommendedName>
</protein>
<gene>
    <name evidence="2" type="ORF">SAMN04487772_10741</name>
</gene>